<keyword evidence="1" id="KW-0732">Signal</keyword>
<evidence type="ECO:0000313" key="5">
    <source>
        <dbReference type="Proteomes" id="UP000577697"/>
    </source>
</evidence>
<gene>
    <name evidence="2" type="ORF">AA2016_6318</name>
    <name evidence="3" type="ORF">FHS67_001336</name>
</gene>
<proteinExistence type="predicted"/>
<dbReference type="RefSeq" id="WP_157097286.1">
    <property type="nucleotide sequence ID" value="NZ_CP015007.1"/>
</dbReference>
<dbReference type="EMBL" id="JACICB010000004">
    <property type="protein sequence ID" value="MBB3705026.1"/>
    <property type="molecule type" value="Genomic_DNA"/>
</dbReference>
<feature type="signal peptide" evidence="1">
    <location>
        <begin position="1"/>
        <end position="22"/>
    </location>
</feature>
<dbReference type="Proteomes" id="UP000577697">
    <property type="component" value="Unassembled WGS sequence"/>
</dbReference>
<protein>
    <recommendedName>
        <fullName evidence="6">Outer membrane protein beta-barrel domain-containing protein</fullName>
    </recommendedName>
</protein>
<accession>A0AAC8YWA4</accession>
<dbReference type="KEGG" id="aak:AA2016_6318"/>
<reference evidence="2 4" key="1">
    <citation type="submission" date="2016-03" db="EMBL/GenBank/DDBJ databases">
        <title>Complete genome of Aminobacter aminovorans KCTC 2477.</title>
        <authorList>
            <person name="Kim K.M."/>
        </authorList>
    </citation>
    <scope>NUCLEOTIDE SEQUENCE [LARGE SCALE GENOMIC DNA]</scope>
    <source>
        <strain evidence="2 4">KCTC 2477</strain>
        <plasmid evidence="2 4">pAA02</plasmid>
    </source>
</reference>
<keyword evidence="5" id="KW-1185">Reference proteome</keyword>
<sequence>MFGAKPLISAILFLAPASSLHAGDGAPFVYIATQDPFVSSEGQVRLNDVHVFGGVFGEGSFGDNLQFWNVDYTDNYLVGAAFGRDFRELGAGFVFGGVAGAAIRFGDDDETTGEVWAGLRLRHHGLVIGDLAIAPAVTVGLSAVTGPTEIERLREISRDGDATLLGFVGPELSFRLRQIPDLELVYQLHHRSGANGFFGDMAEGSNANTIGLRYRF</sequence>
<dbReference type="AlphaFoldDB" id="A0AAC8YWA4"/>
<dbReference type="EMBL" id="CP015007">
    <property type="protein sequence ID" value="AMS45214.1"/>
    <property type="molecule type" value="Genomic_DNA"/>
</dbReference>
<evidence type="ECO:0000313" key="3">
    <source>
        <dbReference type="EMBL" id="MBB3705026.1"/>
    </source>
</evidence>
<keyword evidence="2" id="KW-0614">Plasmid</keyword>
<evidence type="ECO:0000256" key="1">
    <source>
        <dbReference type="SAM" id="SignalP"/>
    </source>
</evidence>
<evidence type="ECO:0000313" key="2">
    <source>
        <dbReference type="EMBL" id="AMS45214.1"/>
    </source>
</evidence>
<name>A0AAC8YWA4_AMIAI</name>
<organism evidence="2 4">
    <name type="scientific">Aminobacter aminovorans</name>
    <name type="common">Chelatobacter heintzii</name>
    <dbReference type="NCBI Taxonomy" id="83263"/>
    <lineage>
        <taxon>Bacteria</taxon>
        <taxon>Pseudomonadati</taxon>
        <taxon>Pseudomonadota</taxon>
        <taxon>Alphaproteobacteria</taxon>
        <taxon>Hyphomicrobiales</taxon>
        <taxon>Phyllobacteriaceae</taxon>
        <taxon>Aminobacter</taxon>
    </lineage>
</organism>
<evidence type="ECO:0008006" key="6">
    <source>
        <dbReference type="Google" id="ProtNLM"/>
    </source>
</evidence>
<reference evidence="3 5" key="2">
    <citation type="submission" date="2020-08" db="EMBL/GenBank/DDBJ databases">
        <title>Genomic Encyclopedia of Type Strains, Phase IV (KMG-IV): sequencing the most valuable type-strain genomes for metagenomic binning, comparative biology and taxonomic classification.</title>
        <authorList>
            <person name="Goeker M."/>
        </authorList>
    </citation>
    <scope>NUCLEOTIDE SEQUENCE [LARGE SCALE GENOMIC DNA]</scope>
    <source>
        <strain evidence="3 5">DSM 10368</strain>
    </source>
</reference>
<feature type="chain" id="PRO_5041983879" description="Outer membrane protein beta-barrel domain-containing protein" evidence="1">
    <location>
        <begin position="23"/>
        <end position="216"/>
    </location>
</feature>
<evidence type="ECO:0000313" key="4">
    <source>
        <dbReference type="Proteomes" id="UP000075755"/>
    </source>
</evidence>
<geneLocation type="plasmid" evidence="2 4">
    <name>pAA02</name>
</geneLocation>
<dbReference type="Proteomes" id="UP000075755">
    <property type="component" value="Plasmid pAA02"/>
</dbReference>